<feature type="compositionally biased region" description="Polar residues" evidence="1">
    <location>
        <begin position="15"/>
        <end position="39"/>
    </location>
</feature>
<dbReference type="RefSeq" id="WP_215822205.1">
    <property type="nucleotide sequence ID" value="NZ_JAGSOY010000120.1"/>
</dbReference>
<evidence type="ECO:0000313" key="3">
    <source>
        <dbReference type="Proteomes" id="UP000690515"/>
    </source>
</evidence>
<proteinExistence type="predicted"/>
<reference evidence="2 3" key="1">
    <citation type="submission" date="2021-04" db="EMBL/GenBank/DDBJ databases">
        <authorList>
            <person name="Pira H."/>
            <person name="Risdian C."/>
            <person name="Wink J."/>
        </authorList>
    </citation>
    <scope>NUCLEOTIDE SEQUENCE [LARGE SCALE GENOMIC DNA]</scope>
    <source>
        <strain evidence="2 3">WH53</strain>
    </source>
</reference>
<evidence type="ECO:0000256" key="1">
    <source>
        <dbReference type="SAM" id="MobiDB-lite"/>
    </source>
</evidence>
<dbReference type="Proteomes" id="UP000690515">
    <property type="component" value="Unassembled WGS sequence"/>
</dbReference>
<gene>
    <name evidence="2" type="ORF">KCG35_23010</name>
</gene>
<accession>A0ABS5ZIM8</accession>
<dbReference type="EMBL" id="JAGSOY010000120">
    <property type="protein sequence ID" value="MBU2713929.1"/>
    <property type="molecule type" value="Genomic_DNA"/>
</dbReference>
<keyword evidence="3" id="KW-1185">Reference proteome</keyword>
<feature type="region of interest" description="Disordered" evidence="1">
    <location>
        <begin position="9"/>
        <end position="41"/>
    </location>
</feature>
<evidence type="ECO:0000313" key="2">
    <source>
        <dbReference type="EMBL" id="MBU2713929.1"/>
    </source>
</evidence>
<protein>
    <submittedName>
        <fullName evidence="2">Uncharacterized protein</fullName>
    </submittedName>
</protein>
<sequence length="58" mass="6932">MIVKLLEYKKRKNKQINTPNKNEPNTDNEISKHGSSFTNPEYRDALKELREEAKKLDW</sequence>
<name>A0ABS5ZIM8_9GAMM</name>
<organism evidence="2 3">
    <name type="scientific">Zooshikella harenae</name>
    <dbReference type="NCBI Taxonomy" id="2827238"/>
    <lineage>
        <taxon>Bacteria</taxon>
        <taxon>Pseudomonadati</taxon>
        <taxon>Pseudomonadota</taxon>
        <taxon>Gammaproteobacteria</taxon>
        <taxon>Oceanospirillales</taxon>
        <taxon>Zooshikellaceae</taxon>
        <taxon>Zooshikella</taxon>
    </lineage>
</organism>
<comment type="caution">
    <text evidence="2">The sequence shown here is derived from an EMBL/GenBank/DDBJ whole genome shotgun (WGS) entry which is preliminary data.</text>
</comment>